<dbReference type="RefSeq" id="WP_131999495.1">
    <property type="nucleotide sequence ID" value="NZ_SMGK01000009.1"/>
</dbReference>
<dbReference type="InterPro" id="IPR043733">
    <property type="entry name" value="DUF5677"/>
</dbReference>
<evidence type="ECO:0000256" key="1">
    <source>
        <dbReference type="SAM" id="MobiDB-lite"/>
    </source>
</evidence>
<reference evidence="2 3" key="1">
    <citation type="submission" date="2019-03" db="EMBL/GenBank/DDBJ databases">
        <title>Genomic Encyclopedia of Type Strains, Phase IV (KMG-IV): sequencing the most valuable type-strain genomes for metagenomic binning, comparative biology and taxonomic classification.</title>
        <authorList>
            <person name="Goeker M."/>
        </authorList>
    </citation>
    <scope>NUCLEOTIDE SEQUENCE [LARGE SCALE GENOMIC DNA]</scope>
    <source>
        <strain evidence="2 3">DSM 103428</strain>
    </source>
</reference>
<dbReference type="AlphaFoldDB" id="A0A4R1KTG2"/>
<accession>A0A4R1KTG2</accession>
<comment type="caution">
    <text evidence="2">The sequence shown here is derived from an EMBL/GenBank/DDBJ whole genome shotgun (WGS) entry which is preliminary data.</text>
</comment>
<name>A0A4R1KTG2_9BACT</name>
<dbReference type="OrthoDB" id="7531258at2"/>
<organism evidence="2 3">
    <name type="scientific">Acidipila rosea</name>
    <dbReference type="NCBI Taxonomy" id="768535"/>
    <lineage>
        <taxon>Bacteria</taxon>
        <taxon>Pseudomonadati</taxon>
        <taxon>Acidobacteriota</taxon>
        <taxon>Terriglobia</taxon>
        <taxon>Terriglobales</taxon>
        <taxon>Acidobacteriaceae</taxon>
        <taxon>Acidipila</taxon>
    </lineage>
</organism>
<sequence>MTQTVEPKCFGSGETLQRTLNEAVGNLPVLFLEHRIAEKLKLQDVKAPKGLARQIAKHILSGSSEPFATPRAARGKRVDITINDSDLEEVIRGLERFYDEQLPALLPLMAGKIAKNVLKNLKSQWPSENSLQETDILEFRKRIDGRWGKPLGQLRMLLTMSREWCQEINVRESRHGKHKNGRSRRLLIRLLVRACQVTDEILCLLENGFADGAMARWRTLHEIAVVAAVILQYGDEIAERYIDHQTVESKRSMDKYIACSQQLGYKPMTPRMQARITKAHEKVITKYGKTFHSDYGWAAYHLKKEKPNFTHLEEAAGRAEMRAHYQMGNDNVHAGIKSMYVRLGLIGDYEGLLAGRSNAGLTEPGQNAAHTLTQLAVLVCFVEPVFDDYVIADMLMALRDEIPRSFAKAEAQLKKDDRAIRGAPKPLKHATQKTDG</sequence>
<evidence type="ECO:0000313" key="3">
    <source>
        <dbReference type="Proteomes" id="UP000295210"/>
    </source>
</evidence>
<dbReference type="Pfam" id="PF18928">
    <property type="entry name" value="DUF5677"/>
    <property type="match status" value="1"/>
</dbReference>
<feature type="region of interest" description="Disordered" evidence="1">
    <location>
        <begin position="417"/>
        <end position="436"/>
    </location>
</feature>
<proteinExistence type="predicted"/>
<protein>
    <submittedName>
        <fullName evidence="2">Uncharacterized protein</fullName>
    </submittedName>
</protein>
<feature type="compositionally biased region" description="Basic residues" evidence="1">
    <location>
        <begin position="426"/>
        <end position="436"/>
    </location>
</feature>
<dbReference type="EMBL" id="SMGK01000009">
    <property type="protein sequence ID" value="TCK68448.1"/>
    <property type="molecule type" value="Genomic_DNA"/>
</dbReference>
<dbReference type="Proteomes" id="UP000295210">
    <property type="component" value="Unassembled WGS sequence"/>
</dbReference>
<gene>
    <name evidence="2" type="ORF">C7378_3525</name>
</gene>
<evidence type="ECO:0000313" key="2">
    <source>
        <dbReference type="EMBL" id="TCK68448.1"/>
    </source>
</evidence>
<keyword evidence="3" id="KW-1185">Reference proteome</keyword>